<dbReference type="InterPro" id="IPR051783">
    <property type="entry name" value="NAD(P)-dependent_oxidoreduct"/>
</dbReference>
<dbReference type="InterPro" id="IPR036291">
    <property type="entry name" value="NAD(P)-bd_dom_sf"/>
</dbReference>
<dbReference type="PANTHER" id="PTHR48079:SF6">
    <property type="entry name" value="NAD(P)-BINDING DOMAIN-CONTAINING PROTEIN-RELATED"/>
    <property type="match status" value="1"/>
</dbReference>
<organism evidence="2 3">
    <name type="scientific">Sphaerisporangium rhizosphaerae</name>
    <dbReference type="NCBI Taxonomy" id="2269375"/>
    <lineage>
        <taxon>Bacteria</taxon>
        <taxon>Bacillati</taxon>
        <taxon>Actinomycetota</taxon>
        <taxon>Actinomycetes</taxon>
        <taxon>Streptosporangiales</taxon>
        <taxon>Streptosporangiaceae</taxon>
        <taxon>Sphaerisporangium</taxon>
    </lineage>
</organism>
<dbReference type="Pfam" id="PF01370">
    <property type="entry name" value="Epimerase"/>
    <property type="match status" value="1"/>
</dbReference>
<dbReference type="PANTHER" id="PTHR48079">
    <property type="entry name" value="PROTEIN YEEZ"/>
    <property type="match status" value="1"/>
</dbReference>
<keyword evidence="3" id="KW-1185">Reference proteome</keyword>
<dbReference type="RefSeq" id="WP_380828665.1">
    <property type="nucleotide sequence ID" value="NZ_JBHTCG010000014.1"/>
</dbReference>
<evidence type="ECO:0000313" key="2">
    <source>
        <dbReference type="EMBL" id="MFC7384818.1"/>
    </source>
</evidence>
<proteinExistence type="predicted"/>
<evidence type="ECO:0000313" key="3">
    <source>
        <dbReference type="Proteomes" id="UP001596496"/>
    </source>
</evidence>
<dbReference type="SUPFAM" id="SSF51735">
    <property type="entry name" value="NAD(P)-binding Rossmann-fold domains"/>
    <property type="match status" value="1"/>
</dbReference>
<gene>
    <name evidence="2" type="ORF">ACFQSB_21580</name>
</gene>
<evidence type="ECO:0000259" key="1">
    <source>
        <dbReference type="Pfam" id="PF01370"/>
    </source>
</evidence>
<dbReference type="Gene3D" id="3.40.50.720">
    <property type="entry name" value="NAD(P)-binding Rossmann-like Domain"/>
    <property type="match status" value="1"/>
</dbReference>
<dbReference type="EMBL" id="JBHTCG010000014">
    <property type="protein sequence ID" value="MFC7384818.1"/>
    <property type="molecule type" value="Genomic_DNA"/>
</dbReference>
<feature type="domain" description="NAD-dependent epimerase/dehydratase" evidence="1">
    <location>
        <begin position="3"/>
        <end position="207"/>
    </location>
</feature>
<protein>
    <submittedName>
        <fullName evidence="2">NAD-dependent epimerase/dehydratase family protein</fullName>
    </submittedName>
</protein>
<comment type="caution">
    <text evidence="2">The sequence shown here is derived from an EMBL/GenBank/DDBJ whole genome shotgun (WGS) entry which is preliminary data.</text>
</comment>
<dbReference type="Proteomes" id="UP001596496">
    <property type="component" value="Unassembled WGS sequence"/>
</dbReference>
<dbReference type="InterPro" id="IPR001509">
    <property type="entry name" value="Epimerase_deHydtase"/>
</dbReference>
<name>A0ABW2PAR4_9ACTN</name>
<sequence length="294" mass="30306">MKVFITGGSGYIGRVTIAALRRRGVRVAALARGERSASVVAELGARPVRGALGDLEVLREAAAEADGVIHLGADYAGDTARVDLAAAEALLDGAGGRPYVHTGGVWVYGDTDGVVGEEAPLRPPAITAWRPENERRVLARARCGGRPVVVMPGLVYGRGGGLTQGFFVEPGLEAGAVPCIGDGANHWALVHVDDVAELYVLALGAPAGAVYAGVSGQNVPLAEVTRALSRGAGLGGRTESIGLAGAVERMGPIAEAFALDQRMTGARARRELGWRPTRVDALAELSGPRDPVAR</sequence>
<accession>A0ABW2PAR4</accession>
<reference evidence="3" key="1">
    <citation type="journal article" date="2019" name="Int. J. Syst. Evol. Microbiol.">
        <title>The Global Catalogue of Microorganisms (GCM) 10K type strain sequencing project: providing services to taxonomists for standard genome sequencing and annotation.</title>
        <authorList>
            <consortium name="The Broad Institute Genomics Platform"/>
            <consortium name="The Broad Institute Genome Sequencing Center for Infectious Disease"/>
            <person name="Wu L."/>
            <person name="Ma J."/>
        </authorList>
    </citation>
    <scope>NUCLEOTIDE SEQUENCE [LARGE SCALE GENOMIC DNA]</scope>
    <source>
        <strain evidence="3">CECT 7649</strain>
    </source>
</reference>